<comment type="similarity">
    <text evidence="1 3">Belongs to the short-chain dehydrogenases/reductases (SDR) family.</text>
</comment>
<dbReference type="AlphaFoldDB" id="A0A7Z7N8X1"/>
<evidence type="ECO:0000313" key="5">
    <source>
        <dbReference type="Proteomes" id="UP000554965"/>
    </source>
</evidence>
<sequence>MGHAVTAGIVTAMLQTASGRYFASKRCFVTGAASGIGRATALRLAAQGAELYLTDRDFDGLAQTVSDARALGAQVPAHRVLDISDYDEVAAFAADIHASHPSMDVLLNIAGVSAWGTVDQLTHDQWSKMVAINLMGPIHVIETFVPPMVAAGRGGHLVNVSSAAGLVALPWHAAYSASKFGLRGLSEVLRFDLARHRIGVSVVVPGAVKTPLVNTVEIAGVDRDDPRVNRWVGRFSGHAVSPEKAAEKILAGVARNRYLIYTSGDIRALYAFKRVAWWPYSLVMRRVNVFFTRALRPAPLRPDAL</sequence>
<comment type="caution">
    <text evidence="4">The sequence shown here is derived from an EMBL/GenBank/DDBJ whole genome shotgun (WGS) entry which is preliminary data.</text>
</comment>
<evidence type="ECO:0000313" key="4">
    <source>
        <dbReference type="EMBL" id="SOJ54064.1"/>
    </source>
</evidence>
<protein>
    <submittedName>
        <fullName evidence="4">Oxidoreductase SadH</fullName>
        <ecNumber evidence="4">1.-.-.-</ecNumber>
    </submittedName>
</protein>
<dbReference type="PRINTS" id="PR00080">
    <property type="entry name" value="SDRFAMILY"/>
</dbReference>
<dbReference type="PROSITE" id="PS00061">
    <property type="entry name" value="ADH_SHORT"/>
    <property type="match status" value="1"/>
</dbReference>
<dbReference type="EC" id="1.-.-.-" evidence="4"/>
<dbReference type="PANTHER" id="PTHR44196">
    <property type="entry name" value="DEHYDROGENASE/REDUCTASE SDR FAMILY MEMBER 7B"/>
    <property type="match status" value="1"/>
</dbReference>
<accession>A0A7Z7N8X1</accession>
<dbReference type="InterPro" id="IPR002347">
    <property type="entry name" value="SDR_fam"/>
</dbReference>
<keyword evidence="2 4" id="KW-0560">Oxidoreductase</keyword>
<dbReference type="NCBIfam" id="NF005881">
    <property type="entry name" value="PRK07832.1"/>
    <property type="match status" value="1"/>
</dbReference>
<dbReference type="Gene3D" id="3.40.50.720">
    <property type="entry name" value="NAD(P)-binding Rossmann-like Domain"/>
    <property type="match status" value="1"/>
</dbReference>
<dbReference type="CDD" id="cd05233">
    <property type="entry name" value="SDR_c"/>
    <property type="match status" value="1"/>
</dbReference>
<dbReference type="EMBL" id="OCTY01000002">
    <property type="protein sequence ID" value="SOJ54064.1"/>
    <property type="molecule type" value="Genomic_DNA"/>
</dbReference>
<dbReference type="SUPFAM" id="SSF51735">
    <property type="entry name" value="NAD(P)-binding Rossmann-fold domains"/>
    <property type="match status" value="1"/>
</dbReference>
<evidence type="ECO:0000256" key="3">
    <source>
        <dbReference type="RuleBase" id="RU000363"/>
    </source>
</evidence>
<evidence type="ECO:0000256" key="2">
    <source>
        <dbReference type="ARBA" id="ARBA00023002"/>
    </source>
</evidence>
<dbReference type="Pfam" id="PF00106">
    <property type="entry name" value="adh_short"/>
    <property type="match status" value="1"/>
</dbReference>
<dbReference type="GO" id="GO:0016491">
    <property type="term" value="F:oxidoreductase activity"/>
    <property type="evidence" value="ECO:0007669"/>
    <property type="project" value="UniProtKB-KW"/>
</dbReference>
<evidence type="ECO:0000256" key="1">
    <source>
        <dbReference type="ARBA" id="ARBA00006484"/>
    </source>
</evidence>
<reference evidence="4 5" key="1">
    <citation type="submission" date="2017-10" db="EMBL/GenBank/DDBJ databases">
        <authorList>
            <consortium name="Urmite Genomes"/>
        </authorList>
    </citation>
    <scope>NUCLEOTIDE SEQUENCE [LARGE SCALE GENOMIC DNA]</scope>
    <source>
        <strain evidence="4 5">FB-527</strain>
    </source>
</reference>
<dbReference type="Proteomes" id="UP000554965">
    <property type="component" value="Unassembled WGS sequence"/>
</dbReference>
<dbReference type="GO" id="GO:0016020">
    <property type="term" value="C:membrane"/>
    <property type="evidence" value="ECO:0007669"/>
    <property type="project" value="TreeGrafter"/>
</dbReference>
<organism evidence="4 5">
    <name type="scientific">Mycobacterium simulans</name>
    <dbReference type="NCBI Taxonomy" id="627089"/>
    <lineage>
        <taxon>Bacteria</taxon>
        <taxon>Bacillati</taxon>
        <taxon>Actinomycetota</taxon>
        <taxon>Actinomycetes</taxon>
        <taxon>Mycobacteriales</taxon>
        <taxon>Mycobacteriaceae</taxon>
        <taxon>Mycobacterium</taxon>
    </lineage>
</organism>
<dbReference type="InterPro" id="IPR020904">
    <property type="entry name" value="Sc_DH/Rdtase_CS"/>
</dbReference>
<dbReference type="InterPro" id="IPR036291">
    <property type="entry name" value="NAD(P)-bd_dom_sf"/>
</dbReference>
<proteinExistence type="inferred from homology"/>
<name>A0A7Z7N8X1_9MYCO</name>
<keyword evidence="5" id="KW-1185">Reference proteome</keyword>
<dbReference type="PRINTS" id="PR00081">
    <property type="entry name" value="GDHRDH"/>
</dbReference>
<dbReference type="PANTHER" id="PTHR44196:SF1">
    <property type="entry name" value="DEHYDROGENASE_REDUCTASE SDR FAMILY MEMBER 7B"/>
    <property type="match status" value="1"/>
</dbReference>
<gene>
    <name evidence="4" type="primary">sadH_1</name>
    <name evidence="4" type="ORF">MSIMFB_01561</name>
</gene>